<feature type="compositionally biased region" description="Acidic residues" evidence="2">
    <location>
        <begin position="198"/>
        <end position="207"/>
    </location>
</feature>
<dbReference type="EMBL" id="CAJNJQ010000371">
    <property type="protein sequence ID" value="CAE7073902.1"/>
    <property type="molecule type" value="Genomic_DNA"/>
</dbReference>
<dbReference type="InterPro" id="IPR011009">
    <property type="entry name" value="Kinase-like_dom_sf"/>
</dbReference>
<dbReference type="PROSITE" id="PS50011">
    <property type="entry name" value="PROTEIN_KINASE_DOM"/>
    <property type="match status" value="1"/>
</dbReference>
<dbReference type="SUPFAM" id="SSF50978">
    <property type="entry name" value="WD40 repeat-like"/>
    <property type="match status" value="1"/>
</dbReference>
<dbReference type="InterPro" id="IPR051681">
    <property type="entry name" value="Ser/Thr_Kinases-Pseudokinases"/>
</dbReference>
<feature type="repeat" description="WD" evidence="1">
    <location>
        <begin position="4"/>
        <end position="45"/>
    </location>
</feature>
<dbReference type="InterPro" id="IPR001680">
    <property type="entry name" value="WD40_rpt"/>
</dbReference>
<evidence type="ECO:0000256" key="2">
    <source>
        <dbReference type="SAM" id="MobiDB-lite"/>
    </source>
</evidence>
<dbReference type="InterPro" id="IPR015943">
    <property type="entry name" value="WD40/YVTN_repeat-like_dom_sf"/>
</dbReference>
<dbReference type="GO" id="GO:0005524">
    <property type="term" value="F:ATP binding"/>
    <property type="evidence" value="ECO:0007669"/>
    <property type="project" value="InterPro"/>
</dbReference>
<dbReference type="SMART" id="SM00320">
    <property type="entry name" value="WD40"/>
    <property type="match status" value="3"/>
</dbReference>
<dbReference type="PROSITE" id="PS50294">
    <property type="entry name" value="WD_REPEATS_REGION"/>
    <property type="match status" value="2"/>
</dbReference>
<dbReference type="Proteomes" id="UP000663827">
    <property type="component" value="Unassembled WGS sequence"/>
</dbReference>
<reference evidence="4" key="1">
    <citation type="submission" date="2021-01" db="EMBL/GenBank/DDBJ databases">
        <authorList>
            <person name="Kaushik A."/>
        </authorList>
    </citation>
    <scope>NUCLEOTIDE SEQUENCE</scope>
    <source>
        <strain evidence="4">AG5</strain>
    </source>
</reference>
<name>A0A8H3DYJ1_9AGAM</name>
<evidence type="ECO:0000313" key="5">
    <source>
        <dbReference type="Proteomes" id="UP000663827"/>
    </source>
</evidence>
<feature type="domain" description="Protein kinase" evidence="3">
    <location>
        <begin position="283"/>
        <end position="552"/>
    </location>
</feature>
<dbReference type="PANTHER" id="PTHR44329">
    <property type="entry name" value="SERINE/THREONINE-PROTEIN KINASE TNNI3K-RELATED"/>
    <property type="match status" value="1"/>
</dbReference>
<evidence type="ECO:0000313" key="4">
    <source>
        <dbReference type="EMBL" id="CAE7073902.1"/>
    </source>
</evidence>
<dbReference type="PRINTS" id="PR00109">
    <property type="entry name" value="TYRKINASE"/>
</dbReference>
<dbReference type="GO" id="GO:0004674">
    <property type="term" value="F:protein serine/threonine kinase activity"/>
    <property type="evidence" value="ECO:0007669"/>
    <property type="project" value="TreeGrafter"/>
</dbReference>
<evidence type="ECO:0000259" key="3">
    <source>
        <dbReference type="PROSITE" id="PS50011"/>
    </source>
</evidence>
<protein>
    <recommendedName>
        <fullName evidence="3">Protein kinase domain-containing protein</fullName>
    </recommendedName>
</protein>
<dbReference type="InterPro" id="IPR000719">
    <property type="entry name" value="Prot_kinase_dom"/>
</dbReference>
<dbReference type="Pfam" id="PF00400">
    <property type="entry name" value="WD40"/>
    <property type="match status" value="3"/>
</dbReference>
<keyword evidence="1" id="KW-0853">WD repeat</keyword>
<comment type="caution">
    <text evidence="4">The sequence shown here is derived from an EMBL/GenBank/DDBJ whole genome shotgun (WGS) entry which is preliminary data.</text>
</comment>
<dbReference type="PANTHER" id="PTHR44329:SF214">
    <property type="entry name" value="PROTEIN KINASE DOMAIN-CONTAINING PROTEIN"/>
    <property type="match status" value="1"/>
</dbReference>
<feature type="repeat" description="WD" evidence="1">
    <location>
        <begin position="47"/>
        <end position="88"/>
    </location>
</feature>
<proteinExistence type="predicted"/>
<dbReference type="SUPFAM" id="SSF56112">
    <property type="entry name" value="Protein kinase-like (PK-like)"/>
    <property type="match status" value="1"/>
</dbReference>
<evidence type="ECO:0000256" key="1">
    <source>
        <dbReference type="PROSITE-ProRule" id="PRU00221"/>
    </source>
</evidence>
<feature type="compositionally biased region" description="Basic and acidic residues" evidence="2">
    <location>
        <begin position="214"/>
        <end position="225"/>
    </location>
</feature>
<dbReference type="Pfam" id="PF07714">
    <property type="entry name" value="PK_Tyr_Ser-Thr"/>
    <property type="match status" value="1"/>
</dbReference>
<dbReference type="SMART" id="SM00220">
    <property type="entry name" value="S_TKc"/>
    <property type="match status" value="1"/>
</dbReference>
<dbReference type="AlphaFoldDB" id="A0A8H3DYJ1"/>
<organism evidence="4 5">
    <name type="scientific">Rhizoctonia solani</name>
    <dbReference type="NCBI Taxonomy" id="456999"/>
    <lineage>
        <taxon>Eukaryota</taxon>
        <taxon>Fungi</taxon>
        <taxon>Dikarya</taxon>
        <taxon>Basidiomycota</taxon>
        <taxon>Agaricomycotina</taxon>
        <taxon>Agaricomycetes</taxon>
        <taxon>Cantharellales</taxon>
        <taxon>Ceratobasidiaceae</taxon>
        <taxon>Rhizoctonia</taxon>
    </lineage>
</organism>
<dbReference type="Gene3D" id="1.10.510.10">
    <property type="entry name" value="Transferase(Phosphotransferase) domain 1"/>
    <property type="match status" value="1"/>
</dbReference>
<dbReference type="PROSITE" id="PS50082">
    <property type="entry name" value="WD_REPEATS_2"/>
    <property type="match status" value="2"/>
</dbReference>
<gene>
    <name evidence="4" type="ORF">RDB_LOCUS17608</name>
</gene>
<dbReference type="InterPro" id="IPR001245">
    <property type="entry name" value="Ser-Thr/Tyr_kinase_cat_dom"/>
</dbReference>
<dbReference type="Gene3D" id="2.130.10.10">
    <property type="entry name" value="YVTN repeat-like/Quinoprotein amine dehydrogenase"/>
    <property type="match status" value="2"/>
</dbReference>
<dbReference type="InterPro" id="IPR036322">
    <property type="entry name" value="WD40_repeat_dom_sf"/>
</dbReference>
<feature type="region of interest" description="Disordered" evidence="2">
    <location>
        <begin position="171"/>
        <end position="251"/>
    </location>
</feature>
<accession>A0A8H3DYJ1</accession>
<sequence>MIVHEGHTDYVNSVAFSPDGKSVVSGSSDKTVRTWSAQSSSPIGEPLRGHGNAVQSVSYYPLGNLIASGSTDHTIRLWEPSTGQQLGDAFKGDHTFLSVASSPDAKLIASGSSGSSSPTGNVTSVAFSPCGQYVASGSNDSRVIIRRVLGEDPYPAVGDGVEPQIVTRRTEVGKGEDPDGDPEPGVITGQALIQGPYEDPDPNDDAEPQSVTQEVKKDDIKDGEPKPQMITSQVVTQEARKDPDSDNDVGPQIVTREMSTQQIFECLCRAGCVNLSSQMDTGQDTAMIASGGGFGDIWKGEMHTGAKVAIKAWRTTALKQCEYKTLKRAARELHLWSRMDHPHIHQLQGVILFKEQYLGMVSEWMDNGNLHDYLLKHPRANRYQLCIHVTSGLEYMHGRNTVHGDLKALNVLVSSEGIARLSDFDFSIMSDASSLVFTASSNNRMGSIRWVAPEMISGTLKRTTRTDVYALGMTMLEIFTGDVPYPELRQDFAVMNAVAQGILPPRPAKYLTADELGNCVWKLMSDCWSREPHERPSAVRVLEVLIDGVGKT</sequence>